<dbReference type="InterPro" id="IPR017972">
    <property type="entry name" value="Cyt_P450_CS"/>
</dbReference>
<sequence length="508" mass="55832">MPSASACMKETMESVQLLTLGLAITLFPAVYWRRGIRRGRRDTAKKPPLIEISDSAAARTVLIDHADAFSNRPLTLFPVALVTGQRRRRSDSISSAQYGPLWRALRCNLTSEALHPSRFDQLGPLQREFVASLVATLSARIAAGGDGGGVVVVRDDVHAAVFGVVARLCFGELVVGNARDVLAMRRVMQGFVRAIGEANVFAGSWLAKLVHWRRWRRFLGYRGQQAAFFLPLVSERERRRRSGCCNDGGIRPYVDTLIDLRVPDDDGDNDGDDDAGKMHVDARRRTLTDDELVSLLSEFLGASTESAVSCIEWALAHLATKPEVQKKLRREIAGGGGDHGEGSAVSEERLRGLPYLHAVVLESLRLHPPVPFLMRDVVHAEGVATVPAGGARVHFLIRDMARDGKDWTDPDEFRPERFLAGGEAEGVGAVPGPKEIRMMPFGAGRRYCPGAGMGMMHVKCFLAALVREFEWAPAADRGGVVDFTELDGFFKVMKTPLRAHVKRCMQAM</sequence>
<evidence type="ECO:0000256" key="7">
    <source>
        <dbReference type="RuleBase" id="RU000461"/>
    </source>
</evidence>
<keyword evidence="7" id="KW-0560">Oxidoreductase</keyword>
<dbReference type="PANTHER" id="PTHR24298">
    <property type="entry name" value="FLAVONOID 3'-MONOOXYGENASE-RELATED"/>
    <property type="match status" value="1"/>
</dbReference>
<feature type="transmembrane region" description="Helical" evidence="8">
    <location>
        <begin position="15"/>
        <end position="32"/>
    </location>
</feature>
<organism evidence="9 10">
    <name type="scientific">Urochloa decumbens</name>
    <dbReference type="NCBI Taxonomy" id="240449"/>
    <lineage>
        <taxon>Eukaryota</taxon>
        <taxon>Viridiplantae</taxon>
        <taxon>Streptophyta</taxon>
        <taxon>Embryophyta</taxon>
        <taxon>Tracheophyta</taxon>
        <taxon>Spermatophyta</taxon>
        <taxon>Magnoliopsida</taxon>
        <taxon>Liliopsida</taxon>
        <taxon>Poales</taxon>
        <taxon>Poaceae</taxon>
        <taxon>PACMAD clade</taxon>
        <taxon>Panicoideae</taxon>
        <taxon>Panicodae</taxon>
        <taxon>Paniceae</taxon>
        <taxon>Melinidinae</taxon>
        <taxon>Urochloa</taxon>
    </lineage>
</organism>
<evidence type="ECO:0000256" key="2">
    <source>
        <dbReference type="ARBA" id="ARBA00022692"/>
    </source>
</evidence>
<dbReference type="GO" id="GO:0046872">
    <property type="term" value="F:metal ion binding"/>
    <property type="evidence" value="ECO:0007669"/>
    <property type="project" value="UniProtKB-KW"/>
</dbReference>
<dbReference type="EMBL" id="OZ075139">
    <property type="protein sequence ID" value="CAL5018480.1"/>
    <property type="molecule type" value="Genomic_DNA"/>
</dbReference>
<dbReference type="GO" id="GO:0016020">
    <property type="term" value="C:membrane"/>
    <property type="evidence" value="ECO:0007669"/>
    <property type="project" value="UniProtKB-SubCell"/>
</dbReference>
<proteinExistence type="inferred from homology"/>
<dbReference type="PRINTS" id="PR00463">
    <property type="entry name" value="EP450I"/>
</dbReference>
<evidence type="ECO:0000256" key="3">
    <source>
        <dbReference type="ARBA" id="ARBA00022723"/>
    </source>
</evidence>
<keyword evidence="10" id="KW-1185">Reference proteome</keyword>
<keyword evidence="6 7" id="KW-0408">Iron</keyword>
<dbReference type="GO" id="GO:0004497">
    <property type="term" value="F:monooxygenase activity"/>
    <property type="evidence" value="ECO:0007669"/>
    <property type="project" value="UniProtKB-KW"/>
</dbReference>
<keyword evidence="6 7" id="KW-0349">Heme</keyword>
<dbReference type="Proteomes" id="UP001497457">
    <property type="component" value="Chromosome 29rd"/>
</dbReference>
<keyword evidence="2 8" id="KW-0812">Transmembrane</keyword>
<comment type="similarity">
    <text evidence="7">Belongs to the cytochrome P450 family.</text>
</comment>
<evidence type="ECO:0000256" key="4">
    <source>
        <dbReference type="ARBA" id="ARBA00022989"/>
    </source>
</evidence>
<dbReference type="AlphaFoldDB" id="A0ABC9CDH7"/>
<dbReference type="PANTHER" id="PTHR24298:SF857">
    <property type="entry name" value="CYTOCHROME P450"/>
    <property type="match status" value="1"/>
</dbReference>
<evidence type="ECO:0000256" key="5">
    <source>
        <dbReference type="ARBA" id="ARBA00023136"/>
    </source>
</evidence>
<dbReference type="PRINTS" id="PR00385">
    <property type="entry name" value="P450"/>
</dbReference>
<gene>
    <name evidence="9" type="ORF">URODEC1_LOCUS74246</name>
</gene>
<keyword evidence="4 8" id="KW-1133">Transmembrane helix</keyword>
<dbReference type="InterPro" id="IPR002401">
    <property type="entry name" value="Cyt_P450_E_grp-I"/>
</dbReference>
<protein>
    <submittedName>
        <fullName evidence="9">Uncharacterized protein</fullName>
    </submittedName>
</protein>
<dbReference type="InterPro" id="IPR036396">
    <property type="entry name" value="Cyt_P450_sf"/>
</dbReference>
<keyword evidence="7" id="KW-0503">Monooxygenase</keyword>
<dbReference type="InterPro" id="IPR001128">
    <property type="entry name" value="Cyt_P450"/>
</dbReference>
<dbReference type="Pfam" id="PF00067">
    <property type="entry name" value="p450"/>
    <property type="match status" value="1"/>
</dbReference>
<evidence type="ECO:0000256" key="6">
    <source>
        <dbReference type="PIRSR" id="PIRSR602401-1"/>
    </source>
</evidence>
<evidence type="ECO:0000313" key="9">
    <source>
        <dbReference type="EMBL" id="CAL5018480.1"/>
    </source>
</evidence>
<evidence type="ECO:0000256" key="8">
    <source>
        <dbReference type="SAM" id="Phobius"/>
    </source>
</evidence>
<dbReference type="SUPFAM" id="SSF48264">
    <property type="entry name" value="Cytochrome P450"/>
    <property type="match status" value="1"/>
</dbReference>
<dbReference type="InterPro" id="IPR051103">
    <property type="entry name" value="Plant_metabolite_P450s"/>
</dbReference>
<keyword evidence="3 6" id="KW-0479">Metal-binding</keyword>
<reference evidence="10" key="1">
    <citation type="submission" date="2024-06" db="EMBL/GenBank/DDBJ databases">
        <authorList>
            <person name="Ryan C."/>
        </authorList>
    </citation>
    <scope>NUCLEOTIDE SEQUENCE [LARGE SCALE GENOMIC DNA]</scope>
</reference>
<name>A0ABC9CDH7_9POAL</name>
<evidence type="ECO:0000256" key="1">
    <source>
        <dbReference type="ARBA" id="ARBA00004167"/>
    </source>
</evidence>
<reference evidence="9 10" key="2">
    <citation type="submission" date="2024-10" db="EMBL/GenBank/DDBJ databases">
        <authorList>
            <person name="Ryan C."/>
        </authorList>
    </citation>
    <scope>NUCLEOTIDE SEQUENCE [LARGE SCALE GENOMIC DNA]</scope>
</reference>
<dbReference type="PROSITE" id="PS00086">
    <property type="entry name" value="CYTOCHROME_P450"/>
    <property type="match status" value="1"/>
</dbReference>
<dbReference type="Gene3D" id="1.10.630.10">
    <property type="entry name" value="Cytochrome P450"/>
    <property type="match status" value="1"/>
</dbReference>
<accession>A0ABC9CDH7</accession>
<feature type="binding site" description="axial binding residue" evidence="6">
    <location>
        <position position="448"/>
    </location>
    <ligand>
        <name>heme</name>
        <dbReference type="ChEBI" id="CHEBI:30413"/>
    </ligand>
    <ligandPart>
        <name>Fe</name>
        <dbReference type="ChEBI" id="CHEBI:18248"/>
    </ligandPart>
</feature>
<comment type="subcellular location">
    <subcellularLocation>
        <location evidence="1">Membrane</location>
        <topology evidence="1">Single-pass membrane protein</topology>
    </subcellularLocation>
</comment>
<comment type="cofactor">
    <cofactor evidence="6">
        <name>heme</name>
        <dbReference type="ChEBI" id="CHEBI:30413"/>
    </cofactor>
</comment>
<evidence type="ECO:0000313" key="10">
    <source>
        <dbReference type="Proteomes" id="UP001497457"/>
    </source>
</evidence>
<keyword evidence="5 8" id="KW-0472">Membrane</keyword>